<name>A0A8H3J3D6_9LECA</name>
<dbReference type="Proteomes" id="UP000664203">
    <property type="component" value="Unassembled WGS sequence"/>
</dbReference>
<protein>
    <submittedName>
        <fullName evidence="1">Uncharacterized protein</fullName>
    </submittedName>
</protein>
<dbReference type="AlphaFoldDB" id="A0A8H3J3D6"/>
<reference evidence="1" key="1">
    <citation type="submission" date="2021-03" db="EMBL/GenBank/DDBJ databases">
        <authorList>
            <person name="Tagirdzhanova G."/>
        </authorList>
    </citation>
    <scope>NUCLEOTIDE SEQUENCE</scope>
</reference>
<keyword evidence="2" id="KW-1185">Reference proteome</keyword>
<evidence type="ECO:0000313" key="1">
    <source>
        <dbReference type="EMBL" id="CAF9939982.1"/>
    </source>
</evidence>
<gene>
    <name evidence="1" type="ORF">ALECFALPRED_008394</name>
</gene>
<proteinExistence type="predicted"/>
<accession>A0A8H3J3D6</accession>
<evidence type="ECO:0000313" key="2">
    <source>
        <dbReference type="Proteomes" id="UP000664203"/>
    </source>
</evidence>
<dbReference type="EMBL" id="CAJPDR010000581">
    <property type="protein sequence ID" value="CAF9939982.1"/>
    <property type="molecule type" value="Genomic_DNA"/>
</dbReference>
<organism evidence="1 2">
    <name type="scientific">Alectoria fallacina</name>
    <dbReference type="NCBI Taxonomy" id="1903189"/>
    <lineage>
        <taxon>Eukaryota</taxon>
        <taxon>Fungi</taxon>
        <taxon>Dikarya</taxon>
        <taxon>Ascomycota</taxon>
        <taxon>Pezizomycotina</taxon>
        <taxon>Lecanoromycetes</taxon>
        <taxon>OSLEUM clade</taxon>
        <taxon>Lecanoromycetidae</taxon>
        <taxon>Lecanorales</taxon>
        <taxon>Lecanorineae</taxon>
        <taxon>Parmeliaceae</taxon>
        <taxon>Alectoria</taxon>
    </lineage>
</organism>
<sequence>MLTSPGYGVGCFEAIKAEMDAKHSVFIDLKSAEMLKAERKLYGLDSRVRIPPIIQYCVEGD</sequence>
<comment type="caution">
    <text evidence="1">The sequence shown here is derived from an EMBL/GenBank/DDBJ whole genome shotgun (WGS) entry which is preliminary data.</text>
</comment>